<feature type="transmembrane region" description="Helical" evidence="7">
    <location>
        <begin position="219"/>
        <end position="236"/>
    </location>
</feature>
<evidence type="ECO:0000256" key="2">
    <source>
        <dbReference type="ARBA" id="ARBA00007430"/>
    </source>
</evidence>
<keyword evidence="5 7" id="KW-1133">Transmembrane helix</keyword>
<evidence type="ECO:0000256" key="7">
    <source>
        <dbReference type="SAM" id="Phobius"/>
    </source>
</evidence>
<dbReference type="CDD" id="cd13127">
    <property type="entry name" value="MATE_tuaB_like"/>
    <property type="match status" value="1"/>
</dbReference>
<sequence length="512" mass="54514">MFSERDAMTGGRKLTETTISGFGWTSLAVGARALLQVIAIIFLARLLAPEQFGLFAAAMVVGGFCAIISELGVSPAIVQRPALEPRHIRTGFTLSVAMGLVVGLVAYLLADAIARFFQMPELAGVVRIMALGFPLRGIATVAEALALRTFRFRWLALIEAGAFGIGFIVVAPILTLMDFGVYALVGAYLTQNIVRTLILLVGQPHENRLMLETRAVGELLYFGTGFTIAKFCNYVASQADNMVVGRWLGPVALGLYGHAYQLMAAPAILVGQALDRVLFPTMASVQSQPERLARAYRGGIFACATVMLPAGVVIAILAPEIVHILLGPNWASAAVPLRFLALGMLFRTSSKISDSIVRATGAVYARAWRQGVFAMAVFVGALSGQQWGLIGVAIGVLCALALNFLMMAQLSLRLSAMSWRTFGQAHLPGALLALILGGSSFTIATGLRGTGAGSVPVVGGTVLVAALLVPLLIWMRPQLFLGPDRERLLLALANVGPMRMRRGIALLQRRVS</sequence>
<feature type="transmembrane region" description="Helical" evidence="7">
    <location>
        <begin position="453"/>
        <end position="475"/>
    </location>
</feature>
<proteinExistence type="inferred from homology"/>
<feature type="transmembrane region" description="Helical" evidence="7">
    <location>
        <begin position="256"/>
        <end position="274"/>
    </location>
</feature>
<keyword evidence="3" id="KW-1003">Cell membrane</keyword>
<evidence type="ECO:0000256" key="5">
    <source>
        <dbReference type="ARBA" id="ARBA00022989"/>
    </source>
</evidence>
<gene>
    <name evidence="8" type="ORF">PXK24_14295</name>
</gene>
<protein>
    <submittedName>
        <fullName evidence="8">Lipopolysaccharide biosynthesis protein</fullName>
    </submittedName>
</protein>
<comment type="similarity">
    <text evidence="2">Belongs to the polysaccharide synthase family.</text>
</comment>
<evidence type="ECO:0000256" key="4">
    <source>
        <dbReference type="ARBA" id="ARBA00022692"/>
    </source>
</evidence>
<feature type="transmembrane region" description="Helical" evidence="7">
    <location>
        <begin position="429"/>
        <end position="447"/>
    </location>
</feature>
<evidence type="ECO:0000256" key="1">
    <source>
        <dbReference type="ARBA" id="ARBA00004651"/>
    </source>
</evidence>
<accession>A0ABD4XCV9</accession>
<feature type="transmembrane region" description="Helical" evidence="7">
    <location>
        <begin position="330"/>
        <end position="346"/>
    </location>
</feature>
<evidence type="ECO:0000256" key="6">
    <source>
        <dbReference type="ARBA" id="ARBA00023136"/>
    </source>
</evidence>
<keyword evidence="6 7" id="KW-0472">Membrane</keyword>
<feature type="transmembrane region" description="Helical" evidence="7">
    <location>
        <begin position="295"/>
        <end position="318"/>
    </location>
</feature>
<dbReference type="PANTHER" id="PTHR30250:SF10">
    <property type="entry name" value="LIPOPOLYSACCHARIDE BIOSYNTHESIS PROTEIN WZXC"/>
    <property type="match status" value="1"/>
</dbReference>
<dbReference type="EMBL" id="JARCJK010000007">
    <property type="protein sequence ID" value="MDE4166865.1"/>
    <property type="molecule type" value="Genomic_DNA"/>
</dbReference>
<evidence type="ECO:0000313" key="8">
    <source>
        <dbReference type="EMBL" id="MDE4166865.1"/>
    </source>
</evidence>
<dbReference type="InterPro" id="IPR050833">
    <property type="entry name" value="Poly_Biosynth_Transport"/>
</dbReference>
<comment type="subcellular location">
    <subcellularLocation>
        <location evidence="1">Cell membrane</location>
        <topology evidence="1">Multi-pass membrane protein</topology>
    </subcellularLocation>
</comment>
<dbReference type="AlphaFoldDB" id="A0ABD4XCV9"/>
<dbReference type="GO" id="GO:0005886">
    <property type="term" value="C:plasma membrane"/>
    <property type="evidence" value="ECO:0007669"/>
    <property type="project" value="UniProtKB-SubCell"/>
</dbReference>
<feature type="transmembrane region" description="Helical" evidence="7">
    <location>
        <begin position="154"/>
        <end position="173"/>
    </location>
</feature>
<reference evidence="8 9" key="1">
    <citation type="submission" date="2023-02" db="EMBL/GenBank/DDBJ databases">
        <title>Population genomics of bacteria associated with diatom.</title>
        <authorList>
            <person name="Xie J."/>
            <person name="Wang H."/>
        </authorList>
    </citation>
    <scope>NUCLEOTIDE SEQUENCE [LARGE SCALE GENOMIC DNA]</scope>
    <source>
        <strain evidence="8 9">PT47_8</strain>
    </source>
</reference>
<organism evidence="8 9">
    <name type="scientific">Phaeobacter gallaeciensis</name>
    <dbReference type="NCBI Taxonomy" id="60890"/>
    <lineage>
        <taxon>Bacteria</taxon>
        <taxon>Pseudomonadati</taxon>
        <taxon>Pseudomonadota</taxon>
        <taxon>Alphaproteobacteria</taxon>
        <taxon>Rhodobacterales</taxon>
        <taxon>Roseobacteraceae</taxon>
        <taxon>Phaeobacter</taxon>
    </lineage>
</organism>
<comment type="caution">
    <text evidence="8">The sequence shown here is derived from an EMBL/GenBank/DDBJ whole genome shotgun (WGS) entry which is preliminary data.</text>
</comment>
<feature type="transmembrane region" description="Helical" evidence="7">
    <location>
        <begin position="54"/>
        <end position="78"/>
    </location>
</feature>
<dbReference type="Pfam" id="PF13440">
    <property type="entry name" value="Polysacc_synt_3"/>
    <property type="match status" value="1"/>
</dbReference>
<keyword evidence="4 7" id="KW-0812">Transmembrane</keyword>
<evidence type="ECO:0000313" key="9">
    <source>
        <dbReference type="Proteomes" id="UP001218364"/>
    </source>
</evidence>
<dbReference type="Proteomes" id="UP001218364">
    <property type="component" value="Unassembled WGS sequence"/>
</dbReference>
<evidence type="ECO:0000256" key="3">
    <source>
        <dbReference type="ARBA" id="ARBA00022475"/>
    </source>
</evidence>
<feature type="transmembrane region" description="Helical" evidence="7">
    <location>
        <begin position="179"/>
        <end position="198"/>
    </location>
</feature>
<name>A0ABD4XCV9_9RHOB</name>
<dbReference type="PANTHER" id="PTHR30250">
    <property type="entry name" value="PST FAMILY PREDICTED COLANIC ACID TRANSPORTER"/>
    <property type="match status" value="1"/>
</dbReference>
<feature type="transmembrane region" description="Helical" evidence="7">
    <location>
        <begin position="122"/>
        <end position="142"/>
    </location>
</feature>
<feature type="transmembrane region" description="Helical" evidence="7">
    <location>
        <begin position="21"/>
        <end position="48"/>
    </location>
</feature>
<feature type="transmembrane region" description="Helical" evidence="7">
    <location>
        <begin position="90"/>
        <end position="110"/>
    </location>
</feature>
<feature type="transmembrane region" description="Helical" evidence="7">
    <location>
        <begin position="389"/>
        <end position="408"/>
    </location>
</feature>